<name>A0A2S0VPG2_9ALTE</name>
<reference evidence="6 7" key="1">
    <citation type="submission" date="2018-01" db="EMBL/GenBank/DDBJ databases">
        <title>Genome sequence of a Cantenovulum-like bacteria.</title>
        <authorList>
            <person name="Tan W.R."/>
            <person name="Lau N.-S."/>
            <person name="Go F."/>
            <person name="Amirul A.-A.A."/>
        </authorList>
    </citation>
    <scope>NUCLEOTIDE SEQUENCE [LARGE SCALE GENOMIC DNA]</scope>
    <source>
        <strain evidence="6 7">CCB-QB4</strain>
    </source>
</reference>
<protein>
    <submittedName>
        <fullName evidence="6">Alginate lyase</fullName>
    </submittedName>
</protein>
<dbReference type="KEGG" id="cate:C2869_06465"/>
<dbReference type="RefSeq" id="WP_108602176.1">
    <property type="nucleotide sequence ID" value="NZ_CP026604.1"/>
</dbReference>
<evidence type="ECO:0000256" key="4">
    <source>
        <dbReference type="SAM" id="SignalP"/>
    </source>
</evidence>
<proteinExistence type="predicted"/>
<feature type="chain" id="PRO_5015682649" evidence="4">
    <location>
        <begin position="20"/>
        <end position="440"/>
    </location>
</feature>
<evidence type="ECO:0000256" key="3">
    <source>
        <dbReference type="SAM" id="MobiDB-lite"/>
    </source>
</evidence>
<dbReference type="Pfam" id="PF05426">
    <property type="entry name" value="Alginate_lyase"/>
    <property type="match status" value="1"/>
</dbReference>
<evidence type="ECO:0000256" key="1">
    <source>
        <dbReference type="ARBA" id="ARBA00022729"/>
    </source>
</evidence>
<evidence type="ECO:0000313" key="6">
    <source>
        <dbReference type="EMBL" id="AWB66105.1"/>
    </source>
</evidence>
<dbReference type="GO" id="GO:0042597">
    <property type="term" value="C:periplasmic space"/>
    <property type="evidence" value="ECO:0007669"/>
    <property type="project" value="InterPro"/>
</dbReference>
<sequence length="440" mass="49665">MIKRATALLAAVGCLTACALNDQTPSANKLTSVNPIIINAEWLNQGLQRYSDNEPVTRRVVDSLISAADSALEAKPVSVQDKNLIPPSGNKADYISVGPYWWPDPDKPDGLPWIKKDGQVNPASKGSGSDKPAMNDMLMQISSLSLAYHYTKREQYAQHAALLIDTWFLNPQTAMNPSLNYGQAVPGKSDGRPYGVIETRWYMRMLDDVALLAPSGALSTRQQTQLKTWFADYLQWLTTNPIGQQACQAHNNHGTYCEAQVAFYALYTGQKSLAKTFVDKVFKQRLAQQVDERGAQPDELARTRPIHYSLFNLEAYFIAARVADQLGLDMWRYQTEQGIGLQQMIDFILPAIKQQGYWQNVKDKKMRLGRLYYFLQLAFDKYQHPKYFNGMQDLLAIVATEDRAELAQCLLIQPKPDFITLDVLKHIDPTGSKSAYRCYY</sequence>
<dbReference type="InterPro" id="IPR008397">
    <property type="entry name" value="Alginate_lyase_dom"/>
</dbReference>
<dbReference type="SUPFAM" id="SSF48230">
    <property type="entry name" value="Chondroitin AC/alginate lyase"/>
    <property type="match status" value="1"/>
</dbReference>
<dbReference type="AlphaFoldDB" id="A0A2S0VPG2"/>
<feature type="region of interest" description="Disordered" evidence="3">
    <location>
        <begin position="111"/>
        <end position="132"/>
    </location>
</feature>
<evidence type="ECO:0000259" key="5">
    <source>
        <dbReference type="Pfam" id="PF05426"/>
    </source>
</evidence>
<dbReference type="Gene3D" id="1.50.10.100">
    <property type="entry name" value="Chondroitin AC/alginate lyase"/>
    <property type="match status" value="1"/>
</dbReference>
<dbReference type="EMBL" id="CP026604">
    <property type="protein sequence ID" value="AWB66105.1"/>
    <property type="molecule type" value="Genomic_DNA"/>
</dbReference>
<dbReference type="OrthoDB" id="7210452at2"/>
<feature type="signal peptide" evidence="4">
    <location>
        <begin position="1"/>
        <end position="19"/>
    </location>
</feature>
<dbReference type="InterPro" id="IPR008929">
    <property type="entry name" value="Chondroitin_lyas"/>
</dbReference>
<dbReference type="GO" id="GO:0016829">
    <property type="term" value="F:lyase activity"/>
    <property type="evidence" value="ECO:0007669"/>
    <property type="project" value="UniProtKB-KW"/>
</dbReference>
<accession>A0A2S0VPG2</accession>
<evidence type="ECO:0000256" key="2">
    <source>
        <dbReference type="ARBA" id="ARBA00023239"/>
    </source>
</evidence>
<gene>
    <name evidence="6" type="ORF">C2869_06465</name>
</gene>
<evidence type="ECO:0000313" key="7">
    <source>
        <dbReference type="Proteomes" id="UP000244441"/>
    </source>
</evidence>
<feature type="domain" description="Alginate lyase" evidence="5">
    <location>
        <begin position="79"/>
        <end position="356"/>
    </location>
</feature>
<dbReference type="Proteomes" id="UP000244441">
    <property type="component" value="Chromosome"/>
</dbReference>
<keyword evidence="1 4" id="KW-0732">Signal</keyword>
<keyword evidence="2 6" id="KW-0456">Lyase</keyword>
<organism evidence="6 7">
    <name type="scientific">Saccharobesus litoralis</name>
    <dbReference type="NCBI Taxonomy" id="2172099"/>
    <lineage>
        <taxon>Bacteria</taxon>
        <taxon>Pseudomonadati</taxon>
        <taxon>Pseudomonadota</taxon>
        <taxon>Gammaproteobacteria</taxon>
        <taxon>Alteromonadales</taxon>
        <taxon>Alteromonadaceae</taxon>
        <taxon>Saccharobesus</taxon>
    </lineage>
</organism>
<keyword evidence="7" id="KW-1185">Reference proteome</keyword>